<dbReference type="Gene3D" id="1.10.520.20">
    <property type="entry name" value="N-terminal domain of the delta subunit of the F1F0-ATP synthase"/>
    <property type="match status" value="1"/>
</dbReference>
<evidence type="ECO:0000256" key="2">
    <source>
        <dbReference type="ARBA" id="ARBA00022448"/>
    </source>
</evidence>
<proteinExistence type="inferred from homology"/>
<keyword evidence="7" id="KW-0139">CF(1)</keyword>
<dbReference type="RefSeq" id="WP_162669835.1">
    <property type="nucleotide sequence ID" value="NZ_LR593886.1"/>
</dbReference>
<dbReference type="InterPro" id="IPR000711">
    <property type="entry name" value="ATPase_OSCP/dsu"/>
</dbReference>
<dbReference type="SUPFAM" id="SSF47928">
    <property type="entry name" value="N-terminal domain of the delta subunit of the F1F0-ATP synthase"/>
    <property type="match status" value="1"/>
</dbReference>
<accession>A0A6P2D3G9</accession>
<keyword evidence="6 7" id="KW-0066">ATP synthesis</keyword>
<protein>
    <recommendedName>
        <fullName evidence="7">ATP synthase subunit delta</fullName>
    </recommendedName>
    <alternativeName>
        <fullName evidence="7">ATP synthase F(1) sector subunit delta</fullName>
    </alternativeName>
    <alternativeName>
        <fullName evidence="7">F-type ATPase subunit delta</fullName>
        <shortName evidence="7">F-ATPase subunit delta</shortName>
    </alternativeName>
</protein>
<evidence type="ECO:0000256" key="6">
    <source>
        <dbReference type="ARBA" id="ARBA00023310"/>
    </source>
</evidence>
<dbReference type="PRINTS" id="PR00125">
    <property type="entry name" value="ATPASEDELTA"/>
</dbReference>
<dbReference type="GO" id="GO:0005886">
    <property type="term" value="C:plasma membrane"/>
    <property type="evidence" value="ECO:0007669"/>
    <property type="project" value="UniProtKB-SubCell"/>
</dbReference>
<dbReference type="AlphaFoldDB" id="A0A6P2D3G9"/>
<comment type="subcellular location">
    <subcellularLocation>
        <location evidence="7">Cell membrane</location>
        <topology evidence="7">Peripheral membrane protein</topology>
    </subcellularLocation>
    <subcellularLocation>
        <location evidence="1">Membrane</location>
    </subcellularLocation>
</comment>
<keyword evidence="4 7" id="KW-0406">Ion transport</keyword>
<dbReference type="InterPro" id="IPR026015">
    <property type="entry name" value="ATP_synth_OSCP/delta_N_sf"/>
</dbReference>
<dbReference type="GO" id="GO:0046933">
    <property type="term" value="F:proton-transporting ATP synthase activity, rotational mechanism"/>
    <property type="evidence" value="ECO:0007669"/>
    <property type="project" value="UniProtKB-UniRule"/>
</dbReference>
<dbReference type="HAMAP" id="MF_01416">
    <property type="entry name" value="ATP_synth_delta_bact"/>
    <property type="match status" value="1"/>
</dbReference>
<dbReference type="PANTHER" id="PTHR11910">
    <property type="entry name" value="ATP SYNTHASE DELTA CHAIN"/>
    <property type="match status" value="1"/>
</dbReference>
<evidence type="ECO:0000256" key="1">
    <source>
        <dbReference type="ARBA" id="ARBA00004370"/>
    </source>
</evidence>
<keyword evidence="5 7" id="KW-0472">Membrane</keyword>
<dbReference type="Pfam" id="PF00213">
    <property type="entry name" value="OSCP"/>
    <property type="match status" value="1"/>
</dbReference>
<evidence type="ECO:0000256" key="3">
    <source>
        <dbReference type="ARBA" id="ARBA00022781"/>
    </source>
</evidence>
<dbReference type="NCBIfam" id="TIGR01145">
    <property type="entry name" value="ATP_synt_delta"/>
    <property type="match status" value="1"/>
</dbReference>
<gene>
    <name evidence="7" type="primary">atpH</name>
    <name evidence="8" type="ORF">SOIL9_22970</name>
</gene>
<evidence type="ECO:0000256" key="5">
    <source>
        <dbReference type="ARBA" id="ARBA00023136"/>
    </source>
</evidence>
<dbReference type="GO" id="GO:0045259">
    <property type="term" value="C:proton-transporting ATP synthase complex"/>
    <property type="evidence" value="ECO:0007669"/>
    <property type="project" value="UniProtKB-KW"/>
</dbReference>
<keyword evidence="2 7" id="KW-0813">Transport</keyword>
<reference evidence="8 9" key="1">
    <citation type="submission" date="2019-05" db="EMBL/GenBank/DDBJ databases">
        <authorList>
            <consortium name="Science for Life Laboratories"/>
        </authorList>
    </citation>
    <scope>NUCLEOTIDE SEQUENCE [LARGE SCALE GENOMIC DNA]</scope>
    <source>
        <strain evidence="8">Soil9</strain>
    </source>
</reference>
<keyword evidence="9" id="KW-1185">Reference proteome</keyword>
<comment type="function">
    <text evidence="7">This protein is part of the stalk that links CF(0) to CF(1). It either transmits conformational changes from CF(0) to CF(1) or is implicated in proton conduction.</text>
</comment>
<dbReference type="NCBIfam" id="NF004402">
    <property type="entry name" value="PRK05758.2-2"/>
    <property type="match status" value="1"/>
</dbReference>
<sequence length="204" mass="21665">MANVETKHETVLDAGTTRSRLARIYAEALLAAAAQKSPQVIDEVGAELSDFVRSVVIENPAVGTFIANPTVGKKAKTAALATALNGRASELLRGLVTVLAHNNRLDLLRGIAAAYRGLLDDRAGRVRVRVASAAPLSDTQQSELTTGLQKLLRQEPVLDVRVDPDLLGGLVIQVGDSVIDTSVRTRLRSLRTLLLDKGGSNGNN</sequence>
<organism evidence="8 9">
    <name type="scientific">Gemmata massiliana</name>
    <dbReference type="NCBI Taxonomy" id="1210884"/>
    <lineage>
        <taxon>Bacteria</taxon>
        <taxon>Pseudomonadati</taxon>
        <taxon>Planctomycetota</taxon>
        <taxon>Planctomycetia</taxon>
        <taxon>Gemmatales</taxon>
        <taxon>Gemmataceae</taxon>
        <taxon>Gemmata</taxon>
    </lineage>
</organism>
<dbReference type="EMBL" id="LR593886">
    <property type="protein sequence ID" value="VTR95417.1"/>
    <property type="molecule type" value="Genomic_DNA"/>
</dbReference>
<evidence type="ECO:0000256" key="7">
    <source>
        <dbReference type="HAMAP-Rule" id="MF_01416"/>
    </source>
</evidence>
<name>A0A6P2D3G9_9BACT</name>
<dbReference type="KEGG" id="gms:SOIL9_22970"/>
<comment type="function">
    <text evidence="7">F(1)F(0) ATP synthase produces ATP from ADP in the presence of a proton or sodium gradient. F-type ATPases consist of two structural domains, F(1) containing the extramembraneous catalytic core and F(0) containing the membrane proton channel, linked together by a central stalk and a peripheral stalk. During catalysis, ATP synthesis in the catalytic domain of F(1) is coupled via a rotary mechanism of the central stalk subunits to proton translocation.</text>
</comment>
<evidence type="ECO:0000256" key="4">
    <source>
        <dbReference type="ARBA" id="ARBA00023065"/>
    </source>
</evidence>
<keyword evidence="3 7" id="KW-0375">Hydrogen ion transport</keyword>
<evidence type="ECO:0000313" key="8">
    <source>
        <dbReference type="EMBL" id="VTR95417.1"/>
    </source>
</evidence>
<comment type="similarity">
    <text evidence="7">Belongs to the ATPase delta chain family.</text>
</comment>
<keyword evidence="7" id="KW-1003">Cell membrane</keyword>
<dbReference type="Proteomes" id="UP000464178">
    <property type="component" value="Chromosome"/>
</dbReference>
<evidence type="ECO:0000313" key="9">
    <source>
        <dbReference type="Proteomes" id="UP000464178"/>
    </source>
</evidence>